<evidence type="ECO:0000256" key="1">
    <source>
        <dbReference type="SAM" id="MobiDB-lite"/>
    </source>
</evidence>
<organism evidence="3 4">
    <name type="scientific">Rothia mucilaginosa</name>
    <dbReference type="NCBI Taxonomy" id="43675"/>
    <lineage>
        <taxon>Bacteria</taxon>
        <taxon>Bacillati</taxon>
        <taxon>Actinomycetota</taxon>
        <taxon>Actinomycetes</taxon>
        <taxon>Micrococcales</taxon>
        <taxon>Micrococcaceae</taxon>
        <taxon>Rothia</taxon>
    </lineage>
</organism>
<sequence>MMFNRSSIAALSAAMMLTLSACSGGAQVSAESSASTSASAESASAEASATPTPTPSPTPTGYEPVLIRANVDLDNPSKEAADATLKAAYDALEQYRRVWNAWMHGSLEHTSDEELLRHVSKHFLEETKEEVENIRKFLEEEGRGPLKGEITFSNIDPVTYGTMNDDGSLSYNTGATITFCEDWSNVRTAEGKKFKDPQLTRRVFVVRRSEDNAFVVIKSETLHNGCGDEADATSEATASAQGE</sequence>
<reference evidence="3" key="1">
    <citation type="submission" date="2020-04" db="EMBL/GenBank/DDBJ databases">
        <title>Deep metagenomics examines the oral microbiome during advanced dental caries in children, revealing novel taxa and co-occurrences with host molecules.</title>
        <authorList>
            <person name="Baker J.L."/>
            <person name="Morton J.T."/>
            <person name="Dinis M."/>
            <person name="Alvarez R."/>
            <person name="Tran N.C."/>
            <person name="Knight R."/>
            <person name="Edlund A."/>
        </authorList>
    </citation>
    <scope>NUCLEOTIDE SEQUENCE</scope>
    <source>
        <strain evidence="3">JCVI_29_bin.11</strain>
    </source>
</reference>
<protein>
    <submittedName>
        <fullName evidence="3">Methyl coenzyme M reductase subunit gamma</fullName>
    </submittedName>
</protein>
<comment type="caution">
    <text evidence="3">The sequence shown here is derived from an EMBL/GenBank/DDBJ whole genome shotgun (WGS) entry which is preliminary data.</text>
</comment>
<gene>
    <name evidence="3" type="ORF">HXO58_06705</name>
</gene>
<accession>A0A930PUE7</accession>
<name>A0A930PUE7_9MICC</name>
<evidence type="ECO:0000313" key="4">
    <source>
        <dbReference type="Proteomes" id="UP000713964"/>
    </source>
</evidence>
<feature type="chain" id="PRO_5039677187" evidence="2">
    <location>
        <begin position="22"/>
        <end position="243"/>
    </location>
</feature>
<dbReference type="Proteomes" id="UP000713964">
    <property type="component" value="Unassembled WGS sequence"/>
</dbReference>
<dbReference type="AlphaFoldDB" id="A0A930PUE7"/>
<evidence type="ECO:0000313" key="3">
    <source>
        <dbReference type="EMBL" id="MBF1659508.1"/>
    </source>
</evidence>
<feature type="region of interest" description="Disordered" evidence="1">
    <location>
        <begin position="36"/>
        <end position="63"/>
    </location>
</feature>
<keyword evidence="2" id="KW-0732">Signal</keyword>
<feature type="compositionally biased region" description="Low complexity" evidence="1">
    <location>
        <begin position="36"/>
        <end position="51"/>
    </location>
</feature>
<evidence type="ECO:0000256" key="2">
    <source>
        <dbReference type="SAM" id="SignalP"/>
    </source>
</evidence>
<dbReference type="EMBL" id="JABZXL010000018">
    <property type="protein sequence ID" value="MBF1659508.1"/>
    <property type="molecule type" value="Genomic_DNA"/>
</dbReference>
<dbReference type="PROSITE" id="PS51257">
    <property type="entry name" value="PROKAR_LIPOPROTEIN"/>
    <property type="match status" value="1"/>
</dbReference>
<proteinExistence type="predicted"/>
<feature type="signal peptide" evidence="2">
    <location>
        <begin position="1"/>
        <end position="21"/>
    </location>
</feature>